<evidence type="ECO:0000313" key="4">
    <source>
        <dbReference type="Proteomes" id="UP000248987"/>
    </source>
</evidence>
<dbReference type="EMBL" id="QLLQ01000003">
    <property type="protein sequence ID" value="RAJ25724.1"/>
    <property type="molecule type" value="Genomic_DNA"/>
</dbReference>
<dbReference type="GO" id="GO:0016491">
    <property type="term" value="F:oxidoreductase activity"/>
    <property type="evidence" value="ECO:0007669"/>
    <property type="project" value="UniProtKB-KW"/>
</dbReference>
<dbReference type="NCBIfam" id="NF009466">
    <property type="entry name" value="PRK12826.1-2"/>
    <property type="match status" value="1"/>
</dbReference>
<dbReference type="InterPro" id="IPR002347">
    <property type="entry name" value="SDR_fam"/>
</dbReference>
<sequence>MSKQNKYALITGGSRGIGKAICIQLAKDSDYQILINYNTNKEAALQTLKEVEAFGGSGQIIQFDVSNYEHVQQNLNAWQEQHSDAIIEVLVNNAGITKDGLFMWMKPQEWNEVINTSLNGFFNVTKHLIEKMLLNRYGRIINMVSLSGLKGVSGQTNYSAAKGAVIAATKSLAQEVAKRNVTVNAVAPGFIKTDMTEDLDEATLKKMIPANRFGNPEEVAHLVAFLASKKASYITGEVIGITGGVH</sequence>
<reference evidence="3 4" key="1">
    <citation type="submission" date="2018-06" db="EMBL/GenBank/DDBJ databases">
        <title>Genomic Encyclopedia of Archaeal and Bacterial Type Strains, Phase II (KMG-II): from individual species to whole genera.</title>
        <authorList>
            <person name="Goeker M."/>
        </authorList>
    </citation>
    <scope>NUCLEOTIDE SEQUENCE [LARGE SCALE GENOMIC DNA]</scope>
    <source>
        <strain evidence="3 4">DSM 12408</strain>
    </source>
</reference>
<proteinExistence type="inferred from homology"/>
<organism evidence="3 4">
    <name type="scientific">Gelidibacter algens</name>
    <dbReference type="NCBI Taxonomy" id="49280"/>
    <lineage>
        <taxon>Bacteria</taxon>
        <taxon>Pseudomonadati</taxon>
        <taxon>Bacteroidota</taxon>
        <taxon>Flavobacteriia</taxon>
        <taxon>Flavobacteriales</taxon>
        <taxon>Flavobacteriaceae</taxon>
        <taxon>Gelidibacter</taxon>
    </lineage>
</organism>
<protein>
    <submittedName>
        <fullName evidence="3">3-oxoacyl-[acyl-carrier protein] reductase</fullName>
    </submittedName>
</protein>
<evidence type="ECO:0000256" key="1">
    <source>
        <dbReference type="ARBA" id="ARBA00006484"/>
    </source>
</evidence>
<dbReference type="AlphaFoldDB" id="A0A1A7R487"/>
<dbReference type="SUPFAM" id="SSF51735">
    <property type="entry name" value="NAD(P)-binding Rossmann-fold domains"/>
    <property type="match status" value="1"/>
</dbReference>
<dbReference type="STRING" id="49280.A9996_03650"/>
<dbReference type="FunFam" id="3.40.50.720:FF:000173">
    <property type="entry name" value="3-oxoacyl-[acyl-carrier protein] reductase"/>
    <property type="match status" value="1"/>
</dbReference>
<dbReference type="NCBIfam" id="NF004200">
    <property type="entry name" value="PRK05653.1-5"/>
    <property type="match status" value="1"/>
</dbReference>
<keyword evidence="2" id="KW-0560">Oxidoreductase</keyword>
<dbReference type="PANTHER" id="PTHR42879:SF2">
    <property type="entry name" value="3-OXOACYL-[ACYL-CARRIER-PROTEIN] REDUCTASE FABG"/>
    <property type="match status" value="1"/>
</dbReference>
<dbReference type="PRINTS" id="PR00080">
    <property type="entry name" value="SDRFAMILY"/>
</dbReference>
<evidence type="ECO:0000313" key="3">
    <source>
        <dbReference type="EMBL" id="RAJ25724.1"/>
    </source>
</evidence>
<dbReference type="Pfam" id="PF13561">
    <property type="entry name" value="adh_short_C2"/>
    <property type="match status" value="1"/>
</dbReference>
<dbReference type="InterPro" id="IPR050259">
    <property type="entry name" value="SDR"/>
</dbReference>
<dbReference type="Gene3D" id="3.40.50.720">
    <property type="entry name" value="NAD(P)-binding Rossmann-like Domain"/>
    <property type="match status" value="1"/>
</dbReference>
<name>A0A1A7R487_9FLAO</name>
<accession>A0A1A7R487</accession>
<comment type="caution">
    <text evidence="3">The sequence shown here is derived from an EMBL/GenBank/DDBJ whole genome shotgun (WGS) entry which is preliminary data.</text>
</comment>
<keyword evidence="4" id="KW-1185">Reference proteome</keyword>
<gene>
    <name evidence="3" type="ORF">LX77_01139</name>
</gene>
<evidence type="ECO:0000256" key="2">
    <source>
        <dbReference type="ARBA" id="ARBA00023002"/>
    </source>
</evidence>
<dbReference type="PANTHER" id="PTHR42879">
    <property type="entry name" value="3-OXOACYL-(ACYL-CARRIER-PROTEIN) REDUCTASE"/>
    <property type="match status" value="1"/>
</dbReference>
<dbReference type="OrthoDB" id="9803333at2"/>
<dbReference type="Proteomes" id="UP000248987">
    <property type="component" value="Unassembled WGS sequence"/>
</dbReference>
<dbReference type="RefSeq" id="WP_066430977.1">
    <property type="nucleotide sequence ID" value="NZ_LZRN01000005.1"/>
</dbReference>
<comment type="similarity">
    <text evidence="1">Belongs to the short-chain dehydrogenases/reductases (SDR) family.</text>
</comment>
<dbReference type="InterPro" id="IPR036291">
    <property type="entry name" value="NAD(P)-bd_dom_sf"/>
</dbReference>
<dbReference type="PRINTS" id="PR00081">
    <property type="entry name" value="GDHRDH"/>
</dbReference>